<dbReference type="InParanoid" id="A0A2P6NG41"/>
<reference evidence="1 2" key="1">
    <citation type="journal article" date="2018" name="Genome Biol. Evol.">
        <title>Multiple Roots of Fruiting Body Formation in Amoebozoa.</title>
        <authorList>
            <person name="Hillmann F."/>
            <person name="Forbes G."/>
            <person name="Novohradska S."/>
            <person name="Ferling I."/>
            <person name="Riege K."/>
            <person name="Groth M."/>
            <person name="Westermann M."/>
            <person name="Marz M."/>
            <person name="Spaller T."/>
            <person name="Winckler T."/>
            <person name="Schaap P."/>
            <person name="Glockner G."/>
        </authorList>
    </citation>
    <scope>NUCLEOTIDE SEQUENCE [LARGE SCALE GENOMIC DNA]</scope>
    <source>
        <strain evidence="1 2">Jena</strain>
    </source>
</reference>
<dbReference type="OrthoDB" id="6222486at2759"/>
<accession>A0A2P6NG41</accession>
<dbReference type="PANTHER" id="PTHR47204:SF1">
    <property type="entry name" value="RIBONUCLEASE H2 SUBUNIT C"/>
    <property type="match status" value="1"/>
</dbReference>
<dbReference type="Pfam" id="PF08615">
    <property type="entry name" value="RNase_H2_suC"/>
    <property type="match status" value="1"/>
</dbReference>
<protein>
    <submittedName>
        <fullName evidence="1">Uncharacterized protein</fullName>
    </submittedName>
</protein>
<evidence type="ECO:0000313" key="1">
    <source>
        <dbReference type="EMBL" id="PRP82920.1"/>
    </source>
</evidence>
<dbReference type="InterPro" id="IPR013924">
    <property type="entry name" value="RNase_H2_suC"/>
</dbReference>
<gene>
    <name evidence="1" type="ORF">PROFUN_06697</name>
</gene>
<dbReference type="PANTHER" id="PTHR47204">
    <property type="entry name" value="OS02G0168900 PROTEIN"/>
    <property type="match status" value="1"/>
</dbReference>
<organism evidence="1 2">
    <name type="scientific">Planoprotostelium fungivorum</name>
    <dbReference type="NCBI Taxonomy" id="1890364"/>
    <lineage>
        <taxon>Eukaryota</taxon>
        <taxon>Amoebozoa</taxon>
        <taxon>Evosea</taxon>
        <taxon>Variosea</taxon>
        <taxon>Cavosteliida</taxon>
        <taxon>Cavosteliaceae</taxon>
        <taxon>Planoprotostelium</taxon>
    </lineage>
</organism>
<keyword evidence="2" id="KW-1185">Reference proteome</keyword>
<dbReference type="Gene3D" id="2.40.128.680">
    <property type="match status" value="1"/>
</dbReference>
<comment type="caution">
    <text evidence="1">The sequence shown here is derived from an EMBL/GenBank/DDBJ whole genome shotgun (WGS) entry which is preliminary data.</text>
</comment>
<dbReference type="AlphaFoldDB" id="A0A2P6NG41"/>
<dbReference type="Proteomes" id="UP000241769">
    <property type="component" value="Unassembled WGS sequence"/>
</dbReference>
<proteinExistence type="predicted"/>
<evidence type="ECO:0000313" key="2">
    <source>
        <dbReference type="Proteomes" id="UP000241769"/>
    </source>
</evidence>
<dbReference type="CDD" id="cd09271">
    <property type="entry name" value="RNase_H2-C"/>
    <property type="match status" value="1"/>
</dbReference>
<sequence length="175" mass="19957">MIKTRAGTTDEDSELDSTVLHHLPFAFTDHEGTKDVRVSTYFLQQDVEGKPGIKSAAFRGVELMGRSIAVPDDYQGLVIRDDTGEETEEKEPIWQIQNRFTSFTEWRREVIHSHASVPHASQTEPDAHNSSVGKMLQWMDFLPNVHSKEITEEQIVARMAMNKEQLKQQETTTES</sequence>
<dbReference type="GO" id="GO:0032299">
    <property type="term" value="C:ribonuclease H2 complex"/>
    <property type="evidence" value="ECO:0007669"/>
    <property type="project" value="InterPro"/>
</dbReference>
<dbReference type="GO" id="GO:0006401">
    <property type="term" value="P:RNA catabolic process"/>
    <property type="evidence" value="ECO:0007669"/>
    <property type="project" value="InterPro"/>
</dbReference>
<dbReference type="EMBL" id="MDYQ01000093">
    <property type="protein sequence ID" value="PRP82920.1"/>
    <property type="molecule type" value="Genomic_DNA"/>
</dbReference>
<name>A0A2P6NG41_9EUKA</name>